<keyword evidence="2" id="KW-1185">Reference proteome</keyword>
<organism evidence="1 2">
    <name type="scientific">Pseudomonas cavernicola</name>
    <dbReference type="NCBI Taxonomy" id="2320866"/>
    <lineage>
        <taxon>Bacteria</taxon>
        <taxon>Pseudomonadati</taxon>
        <taxon>Pseudomonadota</taxon>
        <taxon>Gammaproteobacteria</taxon>
        <taxon>Pseudomonadales</taxon>
        <taxon>Pseudomonadaceae</taxon>
        <taxon>Pseudomonas</taxon>
    </lineage>
</organism>
<sequence>MDSATRIKVLGRLAQSSTPAADEAIGRACEQAFSNLAEGNEYEALEFSIEVLAAVGFRRSKEAVAVIDSFIRSVGDRRIVHSGEYGNLAETLSKYRNAFTLMSKGIEVLSGLRYLETPAIVDTLLWASTHAEESVRKEATSALSDLAKYNLSVYYGQGTESGRGIGATPQLLVIDTLEKKSDEELKTYFRGVLTLLEGLLSTSMESARWSSTAVTLSRAATPADGGVLSVRQRSIALLKKLYGLFETKSQKLSIIRALNAAARTQNMGTVDGAYADMISANAQEVLAFFARIVKDEDLQIVQKLEHDSYWIHYHSPSENVRSAALEVKTVIDANEEYAIYKTLVGFEGVFGDWSKSKRDESFALGSQDSRVKAARVIASRITDEGFDVWRRRILAFAKTESNDMATFPVFYEFLAEVAGSYPAFALDLLLKDADQLSKFLIPILRGLWDSEKRDELLSLIQRWVQEARPEETDFLYACSKLFLSTKHVDVGLLGQLLDKATELKDAFVLRQVASVAIARSATDEVRGELKALFLRALSHLTELKDANWVREIWFREETKDIVAELSPEERREVLKNLHFLPQIDYQAEDVLAVIAEREPLDVVEFLCARLYEPDEYAAALAEKEGLEYEELPFQFHTLQDPLSRAPQVVAQKVLDCYRKDSSLFEFRGAKLLQAIFPQFSETYQGALVRLIREGGDTELEFVAGVLRAYNGETFTHPVARELIKRLPSGSPLVTEVEIALQSTGVVSGEYGMAEAYERKRLEVLDWLQDPDDRIRTFAIKYISELEAMRDSERARAEESNTLRKFNYGEE</sequence>
<gene>
    <name evidence="1" type="ORF">D3879_09940</name>
</gene>
<evidence type="ECO:0000313" key="1">
    <source>
        <dbReference type="EMBL" id="RJG13538.1"/>
    </source>
</evidence>
<dbReference type="InterPro" id="IPR016024">
    <property type="entry name" value="ARM-type_fold"/>
</dbReference>
<dbReference type="Proteomes" id="UP000284021">
    <property type="component" value="Unassembled WGS sequence"/>
</dbReference>
<protein>
    <submittedName>
        <fullName evidence="1">Uncharacterized protein</fullName>
    </submittedName>
</protein>
<name>A0A418XM36_9PSED</name>
<dbReference type="AlphaFoldDB" id="A0A418XM36"/>
<dbReference type="OrthoDB" id="9789634at2"/>
<comment type="caution">
    <text evidence="1">The sequence shown here is derived from an EMBL/GenBank/DDBJ whole genome shotgun (WGS) entry which is preliminary data.</text>
</comment>
<accession>A0A418XM36</accession>
<evidence type="ECO:0000313" key="2">
    <source>
        <dbReference type="Proteomes" id="UP000284021"/>
    </source>
</evidence>
<dbReference type="RefSeq" id="WP_119954091.1">
    <property type="nucleotide sequence ID" value="NZ_QYUR01000002.1"/>
</dbReference>
<dbReference type="EMBL" id="QYUR01000002">
    <property type="protein sequence ID" value="RJG13538.1"/>
    <property type="molecule type" value="Genomic_DNA"/>
</dbReference>
<reference evidence="1 2" key="1">
    <citation type="submission" date="2018-09" db="EMBL/GenBank/DDBJ databases">
        <authorList>
            <person name="Zhu H."/>
        </authorList>
    </citation>
    <scope>NUCLEOTIDE SEQUENCE [LARGE SCALE GENOMIC DNA]</scope>
    <source>
        <strain evidence="1 2">K1S02-6</strain>
    </source>
</reference>
<dbReference type="SUPFAM" id="SSF48371">
    <property type="entry name" value="ARM repeat"/>
    <property type="match status" value="1"/>
</dbReference>
<proteinExistence type="predicted"/>